<dbReference type="GO" id="GO:0046872">
    <property type="term" value="F:metal ion binding"/>
    <property type="evidence" value="ECO:0007669"/>
    <property type="project" value="UniProtKB-KW"/>
</dbReference>
<sequence>MDVQLVEVGPRDGLQNEAVILDTETKVSLIDKLVDAGATRIEVASFVHPKLVPQMADAEAVCEALAGRPDVSYIGLVLNQRGLERALETNVNEVNMVVAASEGFNQANQRTRVADTLAEIERMVPIARSEGRSVSVTISVAFGCPFDGEVDPNHVVDLVRAVAATGADEVALGDTIGVAVPSDVTALIPRIQAVLDGVPLRLHFHDTRRTGLGNVAEALRLGVRTIDASVGGSGGCPFAPKATGNVATEDVLYLLDRSGFSHGLDPGAVVATGRWLGSQLGVDLPAAIAHAGMFPVGQGPTSLE</sequence>
<accession>A0A3B0TM94</accession>
<keyword evidence="2" id="KW-0479">Metal-binding</keyword>
<gene>
    <name evidence="5" type="ORF">MNBD_ACTINO02-3169</name>
</gene>
<proteinExistence type="inferred from homology"/>
<dbReference type="GO" id="GO:0046951">
    <property type="term" value="P:ketone body biosynthetic process"/>
    <property type="evidence" value="ECO:0007669"/>
    <property type="project" value="TreeGrafter"/>
</dbReference>
<keyword evidence="5" id="KW-0670">Pyruvate</keyword>
<dbReference type="InterPro" id="IPR043594">
    <property type="entry name" value="HMGL"/>
</dbReference>
<evidence type="ECO:0000256" key="1">
    <source>
        <dbReference type="ARBA" id="ARBA00009405"/>
    </source>
</evidence>
<dbReference type="Gene3D" id="3.20.20.70">
    <property type="entry name" value="Aldolase class I"/>
    <property type="match status" value="1"/>
</dbReference>
<name>A0A3B0TM94_9ZZZZ</name>
<comment type="similarity">
    <text evidence="1">Belongs to the HMG-CoA lyase family.</text>
</comment>
<evidence type="ECO:0000259" key="4">
    <source>
        <dbReference type="PROSITE" id="PS50991"/>
    </source>
</evidence>
<dbReference type="CDD" id="cd07938">
    <property type="entry name" value="DRE_TIM_HMGL"/>
    <property type="match status" value="1"/>
</dbReference>
<dbReference type="Pfam" id="PF00682">
    <property type="entry name" value="HMGL-like"/>
    <property type="match status" value="1"/>
</dbReference>
<dbReference type="AlphaFoldDB" id="A0A3B0TM94"/>
<evidence type="ECO:0000256" key="3">
    <source>
        <dbReference type="ARBA" id="ARBA00023239"/>
    </source>
</evidence>
<feature type="domain" description="Pyruvate carboxyltransferase" evidence="4">
    <location>
        <begin position="3"/>
        <end position="270"/>
    </location>
</feature>
<reference evidence="5" key="1">
    <citation type="submission" date="2018-06" db="EMBL/GenBank/DDBJ databases">
        <authorList>
            <person name="Zhirakovskaya E."/>
        </authorList>
    </citation>
    <scope>NUCLEOTIDE SEQUENCE</scope>
</reference>
<dbReference type="SUPFAM" id="SSF51569">
    <property type="entry name" value="Aldolase"/>
    <property type="match status" value="1"/>
</dbReference>
<keyword evidence="3" id="KW-0456">Lyase</keyword>
<evidence type="ECO:0000313" key="5">
    <source>
        <dbReference type="EMBL" id="VAW09754.1"/>
    </source>
</evidence>
<dbReference type="EMBL" id="UOEK01000646">
    <property type="protein sequence ID" value="VAW09754.1"/>
    <property type="molecule type" value="Genomic_DNA"/>
</dbReference>
<dbReference type="PANTHER" id="PTHR42738">
    <property type="entry name" value="HYDROXYMETHYLGLUTARYL-COA LYASE"/>
    <property type="match status" value="1"/>
</dbReference>
<dbReference type="GO" id="GO:0004419">
    <property type="term" value="F:hydroxymethylglutaryl-CoA lyase activity"/>
    <property type="evidence" value="ECO:0007669"/>
    <property type="project" value="TreeGrafter"/>
</dbReference>
<evidence type="ECO:0000256" key="2">
    <source>
        <dbReference type="ARBA" id="ARBA00022723"/>
    </source>
</evidence>
<protein>
    <submittedName>
        <fullName evidence="5">Pyruvate:Oxaloacetate transcarboxylase domain protein</fullName>
    </submittedName>
</protein>
<dbReference type="NCBIfam" id="NF004283">
    <property type="entry name" value="PRK05692.1"/>
    <property type="match status" value="1"/>
</dbReference>
<dbReference type="PROSITE" id="PS50991">
    <property type="entry name" value="PYR_CT"/>
    <property type="match status" value="1"/>
</dbReference>
<dbReference type="InterPro" id="IPR000891">
    <property type="entry name" value="PYR_CT"/>
</dbReference>
<dbReference type="FunFam" id="3.20.20.70:FF:000071">
    <property type="entry name" value="Hydroxymethylglutaryl-CoA lyase"/>
    <property type="match status" value="1"/>
</dbReference>
<organism evidence="5">
    <name type="scientific">hydrothermal vent metagenome</name>
    <dbReference type="NCBI Taxonomy" id="652676"/>
    <lineage>
        <taxon>unclassified sequences</taxon>
        <taxon>metagenomes</taxon>
        <taxon>ecological metagenomes</taxon>
    </lineage>
</organism>
<dbReference type="InterPro" id="IPR013785">
    <property type="entry name" value="Aldolase_TIM"/>
</dbReference>
<dbReference type="PANTHER" id="PTHR42738:SF7">
    <property type="entry name" value="HYDROXYMETHYLGLUTARYL-COA LYASE"/>
    <property type="match status" value="1"/>
</dbReference>
<dbReference type="GO" id="GO:0006552">
    <property type="term" value="P:L-leucine catabolic process"/>
    <property type="evidence" value="ECO:0007669"/>
    <property type="project" value="TreeGrafter"/>
</dbReference>